<protein>
    <recommendedName>
        <fullName evidence="3">GIY-YIG nuclease family protein</fullName>
    </recommendedName>
</protein>
<dbReference type="AlphaFoldDB" id="A0AAV3U309"/>
<organism evidence="1 2">
    <name type="scientific">Halioxenophilus aromaticivorans</name>
    <dbReference type="NCBI Taxonomy" id="1306992"/>
    <lineage>
        <taxon>Bacteria</taxon>
        <taxon>Pseudomonadati</taxon>
        <taxon>Pseudomonadota</taxon>
        <taxon>Gammaproteobacteria</taxon>
        <taxon>Alteromonadales</taxon>
        <taxon>Alteromonadaceae</taxon>
        <taxon>Halioxenophilus</taxon>
    </lineage>
</organism>
<evidence type="ECO:0008006" key="3">
    <source>
        <dbReference type="Google" id="ProtNLM"/>
    </source>
</evidence>
<dbReference type="RefSeq" id="WP_345422441.1">
    <property type="nucleotide sequence ID" value="NZ_AP031496.1"/>
</dbReference>
<evidence type="ECO:0000313" key="1">
    <source>
        <dbReference type="EMBL" id="GAA4944813.1"/>
    </source>
</evidence>
<accession>A0AAV3U309</accession>
<name>A0AAV3U309_9ALTE</name>
<evidence type="ECO:0000313" key="2">
    <source>
        <dbReference type="Proteomes" id="UP001409585"/>
    </source>
</evidence>
<reference evidence="2" key="1">
    <citation type="journal article" date="2019" name="Int. J. Syst. Evol. Microbiol.">
        <title>The Global Catalogue of Microorganisms (GCM) 10K type strain sequencing project: providing services to taxonomists for standard genome sequencing and annotation.</title>
        <authorList>
            <consortium name="The Broad Institute Genomics Platform"/>
            <consortium name="The Broad Institute Genome Sequencing Center for Infectious Disease"/>
            <person name="Wu L."/>
            <person name="Ma J."/>
        </authorList>
    </citation>
    <scope>NUCLEOTIDE SEQUENCE [LARGE SCALE GENOMIC DNA]</scope>
    <source>
        <strain evidence="2">JCM 19134</strain>
    </source>
</reference>
<keyword evidence="2" id="KW-1185">Reference proteome</keyword>
<comment type="caution">
    <text evidence="1">The sequence shown here is derived from an EMBL/GenBank/DDBJ whole genome shotgun (WGS) entry which is preliminary data.</text>
</comment>
<dbReference type="EMBL" id="BAABLX010000023">
    <property type="protein sequence ID" value="GAA4944813.1"/>
    <property type="molecule type" value="Genomic_DNA"/>
</dbReference>
<sequence length="121" mass="13515">MVINVKAILSVSALPDKSQYDVGFLDATGTKHRFVVAAQLSGASLHYFGTARVESRVTEHRFNRVSCLNEPKTVLRKTPLKHEQALDLYNQLELHCAELNTDDLEQYAALGQVIHSTEPTH</sequence>
<gene>
    <name evidence="1" type="ORF">GCM10025791_24920</name>
</gene>
<proteinExistence type="predicted"/>
<dbReference type="Proteomes" id="UP001409585">
    <property type="component" value="Unassembled WGS sequence"/>
</dbReference>